<gene>
    <name evidence="2" type="ORF">SAMN06273572_11077</name>
</gene>
<dbReference type="SUPFAM" id="SSF54427">
    <property type="entry name" value="NTF2-like"/>
    <property type="match status" value="1"/>
</dbReference>
<keyword evidence="2" id="KW-0413">Isomerase</keyword>
<keyword evidence="3" id="KW-1185">Reference proteome</keyword>
<dbReference type="RefSeq" id="WP_097931862.1">
    <property type="nucleotide sequence ID" value="NZ_OCTN01000010.1"/>
</dbReference>
<evidence type="ECO:0000313" key="3">
    <source>
        <dbReference type="Proteomes" id="UP000220034"/>
    </source>
</evidence>
<dbReference type="GO" id="GO:0016853">
    <property type="term" value="F:isomerase activity"/>
    <property type="evidence" value="ECO:0007669"/>
    <property type="project" value="UniProtKB-KW"/>
</dbReference>
<dbReference type="EMBL" id="OCTN01000010">
    <property type="protein sequence ID" value="SOH95403.1"/>
    <property type="molecule type" value="Genomic_DNA"/>
</dbReference>
<evidence type="ECO:0000259" key="1">
    <source>
        <dbReference type="Pfam" id="PF20409"/>
    </source>
</evidence>
<evidence type="ECO:0000313" key="2">
    <source>
        <dbReference type="EMBL" id="SOH95403.1"/>
    </source>
</evidence>
<dbReference type="Gene3D" id="3.10.450.50">
    <property type="match status" value="1"/>
</dbReference>
<dbReference type="OrthoDB" id="336094at2"/>
<dbReference type="Pfam" id="PF20409">
    <property type="entry name" value="SnoaL_5"/>
    <property type="match status" value="1"/>
</dbReference>
<sequence>MNTLEIAQALVTFCREGKDNEALDTLYAADAVSVEAADGGTGSRITQGVEGIYGKHQWWADNFEVHEVTVSDPMPHGDGRFAVIFEMDTTHKPSNQRSQMQEVAIYTVADGKIVREEFFYAM</sequence>
<proteinExistence type="predicted"/>
<dbReference type="Proteomes" id="UP000220034">
    <property type="component" value="Unassembled WGS sequence"/>
</dbReference>
<dbReference type="InterPro" id="IPR032710">
    <property type="entry name" value="NTF2-like_dom_sf"/>
</dbReference>
<protein>
    <submittedName>
        <fullName evidence="2">Ketosteroid isomerase-related protein</fullName>
    </submittedName>
</protein>
<reference evidence="3" key="1">
    <citation type="submission" date="2017-09" db="EMBL/GenBank/DDBJ databases">
        <authorList>
            <person name="Varghese N."/>
            <person name="Submissions S."/>
        </authorList>
    </citation>
    <scope>NUCLEOTIDE SEQUENCE [LARGE SCALE GENOMIC DNA]</scope>
    <source>
        <strain evidence="3">C7</strain>
    </source>
</reference>
<name>A0A2C9CW12_9RHOB</name>
<organism evidence="2 3">
    <name type="scientific">Pontivivens marinum</name>
    <dbReference type="NCBI Taxonomy" id="1690039"/>
    <lineage>
        <taxon>Bacteria</taxon>
        <taxon>Pseudomonadati</taxon>
        <taxon>Pseudomonadota</taxon>
        <taxon>Alphaproteobacteria</taxon>
        <taxon>Rhodobacterales</taxon>
        <taxon>Paracoccaceae</taxon>
        <taxon>Pontivivens</taxon>
    </lineage>
</organism>
<accession>A0A2C9CW12</accession>
<dbReference type="InterPro" id="IPR046860">
    <property type="entry name" value="SnoaL_5"/>
</dbReference>
<dbReference type="AlphaFoldDB" id="A0A2C9CW12"/>
<feature type="domain" description="SnoaL-like" evidence="1">
    <location>
        <begin position="1"/>
        <end position="120"/>
    </location>
</feature>